<sequence>MPYSIHFLGAVIDSHSETYDPKTNILYFSGIPIVYLPPNEPDLLLQRPIGNLTINDCWLMKGSEGYVEIKLHQAVKVHHLDYHHFNQTELYDSMPKIIIVEGITSNTTVLLGKFEDFGNVTQRIVHSNHTVVSHVRLRILENYGNPIYTSLCRFQLFGEEEVSQEKKSA</sequence>
<proteinExistence type="predicted"/>
<protein>
    <submittedName>
        <fullName evidence="2">SUN domain-containing protein</fullName>
    </submittedName>
</protein>
<organism evidence="1 2">
    <name type="scientific">Panagrolaimus sp. ES5</name>
    <dbReference type="NCBI Taxonomy" id="591445"/>
    <lineage>
        <taxon>Eukaryota</taxon>
        <taxon>Metazoa</taxon>
        <taxon>Ecdysozoa</taxon>
        <taxon>Nematoda</taxon>
        <taxon>Chromadorea</taxon>
        <taxon>Rhabditida</taxon>
        <taxon>Tylenchina</taxon>
        <taxon>Panagrolaimomorpha</taxon>
        <taxon>Panagrolaimoidea</taxon>
        <taxon>Panagrolaimidae</taxon>
        <taxon>Panagrolaimus</taxon>
    </lineage>
</organism>
<evidence type="ECO:0000313" key="2">
    <source>
        <dbReference type="WBParaSite" id="ES5_v2.g14296.t1"/>
    </source>
</evidence>
<reference evidence="2" key="1">
    <citation type="submission" date="2022-11" db="UniProtKB">
        <authorList>
            <consortium name="WormBaseParasite"/>
        </authorList>
    </citation>
    <scope>IDENTIFICATION</scope>
</reference>
<dbReference type="WBParaSite" id="ES5_v2.g14296.t1">
    <property type="protein sequence ID" value="ES5_v2.g14296.t1"/>
    <property type="gene ID" value="ES5_v2.g14296"/>
</dbReference>
<name>A0AC34FB12_9BILA</name>
<accession>A0AC34FB12</accession>
<evidence type="ECO:0000313" key="1">
    <source>
        <dbReference type="Proteomes" id="UP000887579"/>
    </source>
</evidence>
<dbReference type="Proteomes" id="UP000887579">
    <property type="component" value="Unplaced"/>
</dbReference>